<proteinExistence type="predicted"/>
<organism evidence="1 2">
    <name type="scientific">Paenibacillus apii</name>
    <dbReference type="NCBI Taxonomy" id="1850370"/>
    <lineage>
        <taxon>Bacteria</taxon>
        <taxon>Bacillati</taxon>
        <taxon>Bacillota</taxon>
        <taxon>Bacilli</taxon>
        <taxon>Bacillales</taxon>
        <taxon>Paenibacillaceae</taxon>
        <taxon>Paenibacillus</taxon>
    </lineage>
</organism>
<dbReference type="AlphaFoldDB" id="A0A6M1PGU4"/>
<evidence type="ECO:0000313" key="2">
    <source>
        <dbReference type="Proteomes" id="UP000480151"/>
    </source>
</evidence>
<name>A0A6M1PGU4_9BACL</name>
<dbReference type="Proteomes" id="UP000480151">
    <property type="component" value="Unassembled WGS sequence"/>
</dbReference>
<gene>
    <name evidence="1" type="ORF">G5B47_04785</name>
</gene>
<sequence length="190" mass="21720">MLLVVMTLSACAENNAGPPQPTKSPEEVEKALSGLIEERDEVYNTSFYYAQTTIENRGKSDFYIYFRKENGIVSDLQFEVNYVGRTQIDINWLTIRADDQLFDINNINDYITSRSSYSTVWENYNDIVGRDELKMIKAMANAEKTIVRCTGTDLYSTDIVLSKRQKQAMLNVFRAYMNAGGDTSNFGDEY</sequence>
<dbReference type="EMBL" id="JAAKGU010000001">
    <property type="protein sequence ID" value="NGM81724.1"/>
    <property type="molecule type" value="Genomic_DNA"/>
</dbReference>
<comment type="caution">
    <text evidence="1">The sequence shown here is derived from an EMBL/GenBank/DDBJ whole genome shotgun (WGS) entry which is preliminary data.</text>
</comment>
<dbReference type="RefSeq" id="WP_165094894.1">
    <property type="nucleotide sequence ID" value="NZ_JAAKGU010000001.1"/>
</dbReference>
<reference evidence="1 2" key="1">
    <citation type="submission" date="2020-02" db="EMBL/GenBank/DDBJ databases">
        <authorList>
            <person name="Gao J."/>
            <person name="Sun J."/>
        </authorList>
    </citation>
    <scope>NUCLEOTIDE SEQUENCE [LARGE SCALE GENOMIC DNA]</scope>
    <source>
        <strain evidence="1 2">7124</strain>
    </source>
</reference>
<protein>
    <submittedName>
        <fullName evidence="1">Uncharacterized protein</fullName>
    </submittedName>
</protein>
<evidence type="ECO:0000313" key="1">
    <source>
        <dbReference type="EMBL" id="NGM81724.1"/>
    </source>
</evidence>
<accession>A0A6M1PGU4</accession>
<keyword evidence="2" id="KW-1185">Reference proteome</keyword>